<gene>
    <name evidence="8" type="ORF">ACFSX4_13810</name>
</gene>
<dbReference type="InterPro" id="IPR016161">
    <property type="entry name" value="Ald_DH/histidinol_DH"/>
</dbReference>
<dbReference type="Pfam" id="PF00171">
    <property type="entry name" value="Aldedh"/>
    <property type="match status" value="1"/>
</dbReference>
<dbReference type="PROSITE" id="PS00070">
    <property type="entry name" value="ALDEHYDE_DEHYDR_CYS"/>
    <property type="match status" value="1"/>
</dbReference>
<dbReference type="PANTHER" id="PTHR43570">
    <property type="entry name" value="ALDEHYDE DEHYDROGENASE"/>
    <property type="match status" value="1"/>
</dbReference>
<feature type="domain" description="Aldehyde dehydrogenase" evidence="7">
    <location>
        <begin position="12"/>
        <end position="424"/>
    </location>
</feature>
<sequence>MTITESQRIFFQTGQTLPAAWRKKQLRGLLKAIKTHERELYSAFESDLRKSRFETMLTETGLIKKNIRDTIKSLDGWIKPVKKKTPFFLFGRSSYTVYEPYGTVLIIGPFNYPFLSVFEPLIGAIASGNTAVVKPSELTPNISNVIREIIDTAFSDEYVSVVIGGAETTTELLEQHFDFIFFTGSPRVGKIVMESASKHLTPVLLELGGKSPVIVCETSDIKWAAKRIIWGKLLNAGQVCIAPDYCLVPDKLKQSLIEAMITEIKMLYGENAVHSKDYGRIVTLSHADRLHSIIQAHKKDIAYGGKRSGTFIEPTILDITSIDSKAMEEEIFGPILPVIGYESIDEMYDMISKNPKPLACYVFSGKRKKAEEIISNIPSGGAMINDVILQVVNQHIPFGGVGSSGMGQFHGKYSIEAFSNQKSVMRTWFFGGARLTTAPYSKKKHLIFKWFLR</sequence>
<evidence type="ECO:0000259" key="7">
    <source>
        <dbReference type="Pfam" id="PF00171"/>
    </source>
</evidence>
<keyword evidence="3" id="KW-0520">NAD</keyword>
<dbReference type="InterPro" id="IPR029510">
    <property type="entry name" value="Ald_DH_CS_GLU"/>
</dbReference>
<accession>A0ABW5X091</accession>
<protein>
    <recommendedName>
        <fullName evidence="4">Aldehyde dehydrogenase</fullName>
    </recommendedName>
</protein>
<dbReference type="PANTHER" id="PTHR43570:SF16">
    <property type="entry name" value="ALDEHYDE DEHYDROGENASE TYPE III, ISOFORM Q"/>
    <property type="match status" value="1"/>
</dbReference>
<keyword evidence="9" id="KW-1185">Reference proteome</keyword>
<evidence type="ECO:0000256" key="1">
    <source>
        <dbReference type="ARBA" id="ARBA00009986"/>
    </source>
</evidence>
<dbReference type="InterPro" id="IPR015590">
    <property type="entry name" value="Aldehyde_DH_dom"/>
</dbReference>
<dbReference type="InterPro" id="IPR016162">
    <property type="entry name" value="Ald_DH_N"/>
</dbReference>
<dbReference type="EMBL" id="JBHUOQ010000005">
    <property type="protein sequence ID" value="MFD2831548.1"/>
    <property type="molecule type" value="Genomic_DNA"/>
</dbReference>
<reference evidence="9" key="1">
    <citation type="journal article" date="2019" name="Int. J. Syst. Evol. Microbiol.">
        <title>The Global Catalogue of Microorganisms (GCM) 10K type strain sequencing project: providing services to taxonomists for standard genome sequencing and annotation.</title>
        <authorList>
            <consortium name="The Broad Institute Genomics Platform"/>
            <consortium name="The Broad Institute Genome Sequencing Center for Infectious Disease"/>
            <person name="Wu L."/>
            <person name="Ma J."/>
        </authorList>
    </citation>
    <scope>NUCLEOTIDE SEQUENCE [LARGE SCALE GENOMIC DNA]</scope>
    <source>
        <strain evidence="9">KCTC 33575</strain>
    </source>
</reference>
<keyword evidence="2 4" id="KW-0560">Oxidoreductase</keyword>
<dbReference type="SUPFAM" id="SSF53720">
    <property type="entry name" value="ALDH-like"/>
    <property type="match status" value="1"/>
</dbReference>
<name>A0ABW5X091_9STAP</name>
<dbReference type="PIRSF" id="PIRSF036492">
    <property type="entry name" value="ALDH"/>
    <property type="match status" value="1"/>
</dbReference>
<evidence type="ECO:0000313" key="8">
    <source>
        <dbReference type="EMBL" id="MFD2831548.1"/>
    </source>
</evidence>
<organism evidence="8 9">
    <name type="scientific">Corticicoccus populi</name>
    <dbReference type="NCBI Taxonomy" id="1812821"/>
    <lineage>
        <taxon>Bacteria</taxon>
        <taxon>Bacillati</taxon>
        <taxon>Bacillota</taxon>
        <taxon>Bacilli</taxon>
        <taxon>Bacillales</taxon>
        <taxon>Staphylococcaceae</taxon>
        <taxon>Corticicoccus</taxon>
    </lineage>
</organism>
<dbReference type="InterPro" id="IPR016163">
    <property type="entry name" value="Ald_DH_C"/>
</dbReference>
<dbReference type="Gene3D" id="3.40.309.10">
    <property type="entry name" value="Aldehyde Dehydrogenase, Chain A, domain 2"/>
    <property type="match status" value="1"/>
</dbReference>
<dbReference type="PROSITE" id="PS00687">
    <property type="entry name" value="ALDEHYDE_DEHYDR_GLU"/>
    <property type="match status" value="1"/>
</dbReference>
<evidence type="ECO:0000256" key="5">
    <source>
        <dbReference type="PROSITE-ProRule" id="PRU10007"/>
    </source>
</evidence>
<dbReference type="InterPro" id="IPR016160">
    <property type="entry name" value="Ald_DH_CS_CYS"/>
</dbReference>
<comment type="similarity">
    <text evidence="1 4 6">Belongs to the aldehyde dehydrogenase family.</text>
</comment>
<evidence type="ECO:0000313" key="9">
    <source>
        <dbReference type="Proteomes" id="UP001597519"/>
    </source>
</evidence>
<comment type="caution">
    <text evidence="8">The sequence shown here is derived from an EMBL/GenBank/DDBJ whole genome shotgun (WGS) entry which is preliminary data.</text>
</comment>
<dbReference type="RefSeq" id="WP_377775871.1">
    <property type="nucleotide sequence ID" value="NZ_JBHUOQ010000005.1"/>
</dbReference>
<evidence type="ECO:0000256" key="6">
    <source>
        <dbReference type="RuleBase" id="RU003345"/>
    </source>
</evidence>
<evidence type="ECO:0000256" key="3">
    <source>
        <dbReference type="ARBA" id="ARBA00023027"/>
    </source>
</evidence>
<dbReference type="InterPro" id="IPR012394">
    <property type="entry name" value="Aldehyde_DH_NAD(P)"/>
</dbReference>
<dbReference type="Gene3D" id="3.40.605.10">
    <property type="entry name" value="Aldehyde Dehydrogenase, Chain A, domain 1"/>
    <property type="match status" value="1"/>
</dbReference>
<evidence type="ECO:0000256" key="2">
    <source>
        <dbReference type="ARBA" id="ARBA00023002"/>
    </source>
</evidence>
<evidence type="ECO:0000256" key="4">
    <source>
        <dbReference type="PIRNR" id="PIRNR036492"/>
    </source>
</evidence>
<feature type="active site" evidence="5">
    <location>
        <position position="206"/>
    </location>
</feature>
<proteinExistence type="inferred from homology"/>
<dbReference type="Proteomes" id="UP001597519">
    <property type="component" value="Unassembled WGS sequence"/>
</dbReference>